<evidence type="ECO:0000256" key="3">
    <source>
        <dbReference type="ARBA" id="ARBA00022722"/>
    </source>
</evidence>
<accession>A0A176VD85</accession>
<dbReference type="AlphaFoldDB" id="A0A176VD85"/>
<evidence type="ECO:0000256" key="1">
    <source>
        <dbReference type="ARBA" id="ARBA00022679"/>
    </source>
</evidence>
<gene>
    <name evidence="8" type="ORF">AXG93_3022s1120</name>
</gene>
<dbReference type="PANTHER" id="PTHR37984:SF5">
    <property type="entry name" value="PROTEIN NYNRIN-LIKE"/>
    <property type="match status" value="1"/>
</dbReference>
<keyword evidence="3" id="KW-0540">Nuclease</keyword>
<dbReference type="Proteomes" id="UP000077202">
    <property type="component" value="Unassembled WGS sequence"/>
</dbReference>
<proteinExistence type="predicted"/>
<evidence type="ECO:0000313" key="9">
    <source>
        <dbReference type="Proteomes" id="UP000077202"/>
    </source>
</evidence>
<comment type="caution">
    <text evidence="8">The sequence shown here is derived from an EMBL/GenBank/DDBJ whole genome shotgun (WGS) entry which is preliminary data.</text>
</comment>
<dbReference type="SUPFAM" id="SSF56672">
    <property type="entry name" value="DNA/RNA polymerases"/>
    <property type="match status" value="1"/>
</dbReference>
<dbReference type="GO" id="GO:0003964">
    <property type="term" value="F:RNA-directed DNA polymerase activity"/>
    <property type="evidence" value="ECO:0007669"/>
    <property type="project" value="UniProtKB-KW"/>
</dbReference>
<keyword evidence="1" id="KW-0808">Transferase</keyword>
<evidence type="ECO:0000256" key="6">
    <source>
        <dbReference type="ARBA" id="ARBA00022918"/>
    </source>
</evidence>
<keyword evidence="4" id="KW-0255">Endonuclease</keyword>
<dbReference type="InterPro" id="IPR043502">
    <property type="entry name" value="DNA/RNA_pol_sf"/>
</dbReference>
<dbReference type="InterPro" id="IPR050951">
    <property type="entry name" value="Retrovirus_Pol_polyprotein"/>
</dbReference>
<feature type="domain" description="Reverse transcriptase RNase H-like" evidence="7">
    <location>
        <begin position="46"/>
        <end position="101"/>
    </location>
</feature>
<protein>
    <recommendedName>
        <fullName evidence="7">Reverse transcriptase RNase H-like domain-containing protein</fullName>
    </recommendedName>
</protein>
<keyword evidence="9" id="KW-1185">Reference proteome</keyword>
<evidence type="ECO:0000256" key="2">
    <source>
        <dbReference type="ARBA" id="ARBA00022695"/>
    </source>
</evidence>
<sequence>MRLHPKKCKFFQENVEYLDHVIYPRGLEVQQAKVEAIARILHLTDESRVCAFMDLANYYRSYNLFDTQFTLVIDHQLLKSLMRSDKLTGKLARWSLILHEYDFQVMHRPGVANLDANGLSRNPCTSQEYDTRAKWYCEVDEEMASDPKVEDDNTQKHDIHNDALVLEFIRPSMVLGTVYAKERDRVL</sequence>
<dbReference type="GO" id="GO:0016787">
    <property type="term" value="F:hydrolase activity"/>
    <property type="evidence" value="ECO:0007669"/>
    <property type="project" value="UniProtKB-KW"/>
</dbReference>
<keyword evidence="5" id="KW-0378">Hydrolase</keyword>
<dbReference type="InterPro" id="IPR041373">
    <property type="entry name" value="RT_RNaseH"/>
</dbReference>
<evidence type="ECO:0000256" key="5">
    <source>
        <dbReference type="ARBA" id="ARBA00022801"/>
    </source>
</evidence>
<dbReference type="Pfam" id="PF17917">
    <property type="entry name" value="RT_RNaseH"/>
    <property type="match status" value="1"/>
</dbReference>
<dbReference type="GO" id="GO:0004519">
    <property type="term" value="F:endonuclease activity"/>
    <property type="evidence" value="ECO:0007669"/>
    <property type="project" value="UniProtKB-KW"/>
</dbReference>
<evidence type="ECO:0000313" key="8">
    <source>
        <dbReference type="EMBL" id="OAE18888.1"/>
    </source>
</evidence>
<organism evidence="8 9">
    <name type="scientific">Marchantia polymorpha subsp. ruderalis</name>
    <dbReference type="NCBI Taxonomy" id="1480154"/>
    <lineage>
        <taxon>Eukaryota</taxon>
        <taxon>Viridiplantae</taxon>
        <taxon>Streptophyta</taxon>
        <taxon>Embryophyta</taxon>
        <taxon>Marchantiophyta</taxon>
        <taxon>Marchantiopsida</taxon>
        <taxon>Marchantiidae</taxon>
        <taxon>Marchantiales</taxon>
        <taxon>Marchantiaceae</taxon>
        <taxon>Marchantia</taxon>
    </lineage>
</organism>
<dbReference type="EMBL" id="LVLJ01003984">
    <property type="protein sequence ID" value="OAE18888.1"/>
    <property type="molecule type" value="Genomic_DNA"/>
</dbReference>
<evidence type="ECO:0000256" key="4">
    <source>
        <dbReference type="ARBA" id="ARBA00022759"/>
    </source>
</evidence>
<name>A0A176VD85_MARPO</name>
<evidence type="ECO:0000259" key="7">
    <source>
        <dbReference type="Pfam" id="PF17917"/>
    </source>
</evidence>
<reference evidence="8" key="1">
    <citation type="submission" date="2016-03" db="EMBL/GenBank/DDBJ databases">
        <title>Mechanisms controlling the formation of the plant cell surface in tip-growing cells are functionally conserved among land plants.</title>
        <authorList>
            <person name="Honkanen S."/>
            <person name="Jones V.A."/>
            <person name="Morieri G."/>
            <person name="Champion C."/>
            <person name="Hetherington A.J."/>
            <person name="Kelly S."/>
            <person name="Saint-Marcoux D."/>
            <person name="Proust H."/>
            <person name="Prescott H."/>
            <person name="Dolan L."/>
        </authorList>
    </citation>
    <scope>NUCLEOTIDE SEQUENCE [LARGE SCALE GENOMIC DNA]</scope>
    <source>
        <tissue evidence="8">Whole gametophyte</tissue>
    </source>
</reference>
<dbReference type="PANTHER" id="PTHR37984">
    <property type="entry name" value="PROTEIN CBG26694"/>
    <property type="match status" value="1"/>
</dbReference>
<keyword evidence="6" id="KW-0695">RNA-directed DNA polymerase</keyword>
<keyword evidence="2" id="KW-0548">Nucleotidyltransferase</keyword>